<dbReference type="PANTHER" id="PTHR31136:SF5">
    <property type="entry name" value="2-OXOADIPATE DIOXYGENASE_DECARBOXYLASE, CHLOROPLASTIC"/>
    <property type="match status" value="1"/>
</dbReference>
<dbReference type="EC" id="1.13.11.93" evidence="6"/>
<gene>
    <name evidence="8" type="ORF">ACFOEI_09125</name>
</gene>
<evidence type="ECO:0000256" key="1">
    <source>
        <dbReference type="ARBA" id="ARBA00001954"/>
    </source>
</evidence>
<dbReference type="RefSeq" id="WP_019019425.1">
    <property type="nucleotide sequence ID" value="NZ_BMXD01000002.1"/>
</dbReference>
<comment type="caution">
    <text evidence="8">The sequence shown here is derived from an EMBL/GenBank/DDBJ whole genome shotgun (WGS) entry which is preliminary data.</text>
</comment>
<dbReference type="Pfam" id="PF07063">
    <property type="entry name" value="HGLS"/>
    <property type="match status" value="2"/>
</dbReference>
<reference evidence="9" key="1">
    <citation type="journal article" date="2019" name="Int. J. Syst. Evol. Microbiol.">
        <title>The Global Catalogue of Microorganisms (GCM) 10K type strain sequencing project: providing services to taxonomists for standard genome sequencing and annotation.</title>
        <authorList>
            <consortium name="The Broad Institute Genomics Platform"/>
            <consortium name="The Broad Institute Genome Sequencing Center for Infectious Disease"/>
            <person name="Wu L."/>
            <person name="Ma J."/>
        </authorList>
    </citation>
    <scope>NUCLEOTIDE SEQUENCE [LARGE SCALE GENOMIC DNA]</scope>
    <source>
        <strain evidence="9">KCTC 12847</strain>
    </source>
</reference>
<name>A0ABV7M1T3_9GAMM</name>
<evidence type="ECO:0000256" key="3">
    <source>
        <dbReference type="ARBA" id="ARBA00023002"/>
    </source>
</evidence>
<keyword evidence="4" id="KW-0408">Iron</keyword>
<keyword evidence="2" id="KW-0223">Dioxygenase</keyword>
<evidence type="ECO:0000256" key="5">
    <source>
        <dbReference type="ARBA" id="ARBA00035013"/>
    </source>
</evidence>
<dbReference type="PANTHER" id="PTHR31136">
    <property type="entry name" value="DUF1338 DOMAIN-CONTAINING PROTEIN"/>
    <property type="match status" value="1"/>
</dbReference>
<dbReference type="Gene3D" id="3.10.180.50">
    <property type="match status" value="1"/>
</dbReference>
<evidence type="ECO:0000256" key="7">
    <source>
        <dbReference type="ARBA" id="ARBA00035045"/>
    </source>
</evidence>
<dbReference type="Proteomes" id="UP001595640">
    <property type="component" value="Unassembled WGS sequence"/>
</dbReference>
<comment type="cofactor">
    <cofactor evidence="1">
        <name>Fe(2+)</name>
        <dbReference type="ChEBI" id="CHEBI:29033"/>
    </cofactor>
</comment>
<sequence length="272" mass="30494">MTLDQFFDNLWNDYTAMTPQAQRIHDAFVDAGENIINDHVAFRTFDRGPITLADLEPHLLALGYTRYEPYDFAAKKLRAYGYLPPSPDQPRVFLSELKCDELSASAQRIIDGLVGQIDAERVQAPEVLWAGRLWAPPSFEDYQALMEESEYAAWLAIIGLRANHFTISVNHFHSYDSVEKVLDKIESLGLGINASGGRIKGSPDVLLEQGSTLADRAEFSFAGGQIEEIPTCYYEFAKRYRDVDGKLYQGFVAASADKIFESTNVRGERHAG</sequence>
<dbReference type="EMBL" id="JBHRUH010000015">
    <property type="protein sequence ID" value="MFC3292233.1"/>
    <property type="molecule type" value="Genomic_DNA"/>
</dbReference>
<dbReference type="InterPro" id="IPR009770">
    <property type="entry name" value="HGLS"/>
</dbReference>
<evidence type="ECO:0000256" key="2">
    <source>
        <dbReference type="ARBA" id="ARBA00022964"/>
    </source>
</evidence>
<dbReference type="CDD" id="cd16350">
    <property type="entry name" value="VOC_like"/>
    <property type="match status" value="1"/>
</dbReference>
<keyword evidence="3" id="KW-0560">Oxidoreductase</keyword>
<keyword evidence="9" id="KW-1185">Reference proteome</keyword>
<comment type="similarity">
    <text evidence="5">Belongs to the 2-oxoadipate dioxygenase/decarboxylase family.</text>
</comment>
<evidence type="ECO:0000256" key="4">
    <source>
        <dbReference type="ARBA" id="ARBA00023004"/>
    </source>
</evidence>
<dbReference type="SMART" id="SM01150">
    <property type="entry name" value="DUF1338"/>
    <property type="match status" value="1"/>
</dbReference>
<evidence type="ECO:0000313" key="9">
    <source>
        <dbReference type="Proteomes" id="UP001595640"/>
    </source>
</evidence>
<protein>
    <recommendedName>
        <fullName evidence="6">2-oxoadipate dioxygenase/decarboxylase</fullName>
        <ecNumber evidence="6">1.13.11.93</ecNumber>
    </recommendedName>
    <alternativeName>
        <fullName evidence="7">2-hydroxyglutarate synthase</fullName>
    </alternativeName>
</protein>
<evidence type="ECO:0000256" key="6">
    <source>
        <dbReference type="ARBA" id="ARBA00035023"/>
    </source>
</evidence>
<organism evidence="8 9">
    <name type="scientific">Modicisalibacter luteus</name>
    <dbReference type="NCBI Taxonomy" id="453962"/>
    <lineage>
        <taxon>Bacteria</taxon>
        <taxon>Pseudomonadati</taxon>
        <taxon>Pseudomonadota</taxon>
        <taxon>Gammaproteobacteria</taxon>
        <taxon>Oceanospirillales</taxon>
        <taxon>Halomonadaceae</taxon>
        <taxon>Modicisalibacter</taxon>
    </lineage>
</organism>
<accession>A0ABV7M1T3</accession>
<evidence type="ECO:0000313" key="8">
    <source>
        <dbReference type="EMBL" id="MFC3292233.1"/>
    </source>
</evidence>
<proteinExistence type="inferred from homology"/>